<keyword evidence="3" id="KW-1185">Reference proteome</keyword>
<keyword evidence="1" id="KW-1133">Transmembrane helix</keyword>
<dbReference type="Proteomes" id="UP000515163">
    <property type="component" value="Unplaced"/>
</dbReference>
<feature type="signal peptide" evidence="2">
    <location>
        <begin position="1"/>
        <end position="24"/>
    </location>
</feature>
<dbReference type="RefSeq" id="XP_031548711.1">
    <property type="nucleotide sequence ID" value="XM_031692851.1"/>
</dbReference>
<name>A0A6P8H010_ACTTE</name>
<gene>
    <name evidence="4" type="primary">LOC116286366</name>
</gene>
<evidence type="ECO:0000313" key="3">
    <source>
        <dbReference type="Proteomes" id="UP000515163"/>
    </source>
</evidence>
<keyword evidence="1" id="KW-0812">Transmembrane</keyword>
<keyword evidence="2" id="KW-0732">Signal</keyword>
<evidence type="ECO:0000256" key="2">
    <source>
        <dbReference type="SAM" id="SignalP"/>
    </source>
</evidence>
<dbReference type="GeneID" id="116286366"/>
<dbReference type="OrthoDB" id="10353129at2759"/>
<proteinExistence type="predicted"/>
<organism evidence="3 4">
    <name type="scientific">Actinia tenebrosa</name>
    <name type="common">Australian red waratah sea anemone</name>
    <dbReference type="NCBI Taxonomy" id="6105"/>
    <lineage>
        <taxon>Eukaryota</taxon>
        <taxon>Metazoa</taxon>
        <taxon>Cnidaria</taxon>
        <taxon>Anthozoa</taxon>
        <taxon>Hexacorallia</taxon>
        <taxon>Actiniaria</taxon>
        <taxon>Actiniidae</taxon>
        <taxon>Actinia</taxon>
    </lineage>
</organism>
<accession>A0A6P8H010</accession>
<protein>
    <submittedName>
        <fullName evidence="4">Uncharacterized protein LOC116286366 isoform X2</fullName>
    </submittedName>
</protein>
<feature type="transmembrane region" description="Helical" evidence="1">
    <location>
        <begin position="40"/>
        <end position="66"/>
    </location>
</feature>
<keyword evidence="1" id="KW-0472">Membrane</keyword>
<sequence>MESILSDALAISFFLLFLVQQGSTDELDSLFGGKTSTKDAMLYTAIIIFIISCVALLFVIFGLFVMHQSYKRRYRQVQAASVEVDRWRGEVDEFILDSHRMVPIPRAKSMQPRSSTLVEAMS</sequence>
<dbReference type="AlphaFoldDB" id="A0A6P8H010"/>
<evidence type="ECO:0000256" key="1">
    <source>
        <dbReference type="SAM" id="Phobius"/>
    </source>
</evidence>
<feature type="chain" id="PRO_5027892656" evidence="2">
    <location>
        <begin position="25"/>
        <end position="122"/>
    </location>
</feature>
<evidence type="ECO:0000313" key="4">
    <source>
        <dbReference type="RefSeq" id="XP_031548711.1"/>
    </source>
</evidence>
<reference evidence="4" key="1">
    <citation type="submission" date="2025-08" db="UniProtKB">
        <authorList>
            <consortium name="RefSeq"/>
        </authorList>
    </citation>
    <scope>IDENTIFICATION</scope>
    <source>
        <tissue evidence="4">Tentacle</tissue>
    </source>
</reference>